<dbReference type="Proteomes" id="UP000216020">
    <property type="component" value="Unassembled WGS sequence"/>
</dbReference>
<dbReference type="PANTHER" id="PTHR42813">
    <property type="entry name" value="ZINC-TYPE ALCOHOL DEHYDROGENASE-LIKE"/>
    <property type="match status" value="1"/>
</dbReference>
<evidence type="ECO:0000256" key="5">
    <source>
        <dbReference type="ARBA" id="ARBA00023002"/>
    </source>
</evidence>
<dbReference type="Pfam" id="PF08240">
    <property type="entry name" value="ADH_N"/>
    <property type="match status" value="1"/>
</dbReference>
<evidence type="ECO:0000259" key="7">
    <source>
        <dbReference type="SMART" id="SM00829"/>
    </source>
</evidence>
<dbReference type="InterPro" id="IPR002328">
    <property type="entry name" value="ADH_Zn_CS"/>
</dbReference>
<evidence type="ECO:0000256" key="1">
    <source>
        <dbReference type="ARBA" id="ARBA00001947"/>
    </source>
</evidence>
<dbReference type="GO" id="GO:0008270">
    <property type="term" value="F:zinc ion binding"/>
    <property type="evidence" value="ECO:0007669"/>
    <property type="project" value="InterPro"/>
</dbReference>
<keyword evidence="3 6" id="KW-0479">Metal-binding</keyword>
<dbReference type="InterPro" id="IPR013149">
    <property type="entry name" value="ADH-like_C"/>
</dbReference>
<dbReference type="InterPro" id="IPR013154">
    <property type="entry name" value="ADH-like_N"/>
</dbReference>
<evidence type="ECO:0000313" key="9">
    <source>
        <dbReference type="Proteomes" id="UP000216020"/>
    </source>
</evidence>
<evidence type="ECO:0000256" key="2">
    <source>
        <dbReference type="ARBA" id="ARBA00008072"/>
    </source>
</evidence>
<dbReference type="EMBL" id="NEVM01000005">
    <property type="protein sequence ID" value="OZI31241.1"/>
    <property type="molecule type" value="Genomic_DNA"/>
</dbReference>
<keyword evidence="4 6" id="KW-0862">Zinc</keyword>
<dbReference type="InterPro" id="IPR011032">
    <property type="entry name" value="GroES-like_sf"/>
</dbReference>
<sequence length="366" mass="38775">MSKTMKAAVFVEPGRIEIREKTIPDVGPNDALMKITTTTICGTDVHILKGEYPVASGLTVGHEPVGIIEKLGSAVTGYREGQRVIAGAICPNFNSYAAQDGYPSQDGSYLMHSGQCGCHGYAATAGWRFGNKIDGAQAEYLLVPDAQANLAPIPDGLDDDQVLMCPDIMSTGFKGAENANIRIGDTVAIFAQGPIGLCATAGARLLGATTVIGVDGNAHRLEMARTWGADVVLNINECDVVDEIMKLTQGKGVDSAIEALGSQATFESALRVLKPGGTLSSLGVYSSDLKIPLGAFAAGLGDHRINTALCPGGKERMRRLMNVIQSNRLDLSAMVTHRFDLENIVEAYDLFSHQRDNVLKVSVKPG</sequence>
<dbReference type="SUPFAM" id="SSF50129">
    <property type="entry name" value="GroES-like"/>
    <property type="match status" value="1"/>
</dbReference>
<keyword evidence="5" id="KW-0560">Oxidoreductase</keyword>
<dbReference type="SMART" id="SM00829">
    <property type="entry name" value="PKS_ER"/>
    <property type="match status" value="1"/>
</dbReference>
<comment type="caution">
    <text evidence="8">The sequence shown here is derived from an EMBL/GenBank/DDBJ whole genome shotgun (WGS) entry which is preliminary data.</text>
</comment>
<comment type="cofactor">
    <cofactor evidence="1 6">
        <name>Zn(2+)</name>
        <dbReference type="ChEBI" id="CHEBI:29105"/>
    </cofactor>
</comment>
<dbReference type="Pfam" id="PF00107">
    <property type="entry name" value="ADH_zinc_N"/>
    <property type="match status" value="1"/>
</dbReference>
<dbReference type="GO" id="GO:0016616">
    <property type="term" value="F:oxidoreductase activity, acting on the CH-OH group of donors, NAD or NADP as acceptor"/>
    <property type="evidence" value="ECO:0007669"/>
    <property type="project" value="UniProtKB-ARBA"/>
</dbReference>
<dbReference type="RefSeq" id="WP_094855656.1">
    <property type="nucleotide sequence ID" value="NZ_NEVM01000005.1"/>
</dbReference>
<reference evidence="9" key="1">
    <citation type="submission" date="2017-05" db="EMBL/GenBank/DDBJ databases">
        <title>Complete and WGS of Bordetella genogroups.</title>
        <authorList>
            <person name="Spilker T."/>
            <person name="Lipuma J."/>
        </authorList>
    </citation>
    <scope>NUCLEOTIDE SEQUENCE [LARGE SCALE GENOMIC DNA]</scope>
    <source>
        <strain evidence="9">AU16122</strain>
    </source>
</reference>
<feature type="domain" description="Enoyl reductase (ER)" evidence="7">
    <location>
        <begin position="14"/>
        <end position="359"/>
    </location>
</feature>
<dbReference type="CDD" id="cd08285">
    <property type="entry name" value="NADP_ADH"/>
    <property type="match status" value="1"/>
</dbReference>
<name>A0A261S266_9BORD</name>
<gene>
    <name evidence="8" type="ORF">CAL29_25275</name>
</gene>
<dbReference type="Gene3D" id="3.90.180.10">
    <property type="entry name" value="Medium-chain alcohol dehydrogenases, catalytic domain"/>
    <property type="match status" value="1"/>
</dbReference>
<dbReference type="InterPro" id="IPR020843">
    <property type="entry name" value="ER"/>
</dbReference>
<organism evidence="8 9">
    <name type="scientific">Bordetella genomosp. 10</name>
    <dbReference type="NCBI Taxonomy" id="1416804"/>
    <lineage>
        <taxon>Bacteria</taxon>
        <taxon>Pseudomonadati</taxon>
        <taxon>Pseudomonadota</taxon>
        <taxon>Betaproteobacteria</taxon>
        <taxon>Burkholderiales</taxon>
        <taxon>Alcaligenaceae</taxon>
        <taxon>Bordetella</taxon>
    </lineage>
</organism>
<evidence type="ECO:0000256" key="6">
    <source>
        <dbReference type="RuleBase" id="RU361277"/>
    </source>
</evidence>
<dbReference type="OrthoDB" id="9773078at2"/>
<keyword evidence="9" id="KW-1185">Reference proteome</keyword>
<evidence type="ECO:0000256" key="4">
    <source>
        <dbReference type="ARBA" id="ARBA00022833"/>
    </source>
</evidence>
<evidence type="ECO:0000256" key="3">
    <source>
        <dbReference type="ARBA" id="ARBA00022723"/>
    </source>
</evidence>
<comment type="similarity">
    <text evidence="2 6">Belongs to the zinc-containing alcohol dehydrogenase family.</text>
</comment>
<dbReference type="SUPFAM" id="SSF51735">
    <property type="entry name" value="NAD(P)-binding Rossmann-fold domains"/>
    <property type="match status" value="1"/>
</dbReference>
<dbReference type="Gene3D" id="3.40.50.720">
    <property type="entry name" value="NAD(P)-binding Rossmann-like Domain"/>
    <property type="match status" value="1"/>
</dbReference>
<evidence type="ECO:0000313" key="8">
    <source>
        <dbReference type="EMBL" id="OZI31241.1"/>
    </source>
</evidence>
<dbReference type="AlphaFoldDB" id="A0A261S266"/>
<accession>A0A261S266</accession>
<proteinExistence type="inferred from homology"/>
<dbReference type="PANTHER" id="PTHR42813:SF4">
    <property type="entry name" value="NADP-DEPENDENT ISOPROPANOL DEHYDROGENASE"/>
    <property type="match status" value="1"/>
</dbReference>
<protein>
    <submittedName>
        <fullName evidence="8">Alcohol dehydrogenase</fullName>
    </submittedName>
</protein>
<dbReference type="InterPro" id="IPR036291">
    <property type="entry name" value="NAD(P)-bd_dom_sf"/>
</dbReference>
<dbReference type="PROSITE" id="PS00059">
    <property type="entry name" value="ADH_ZINC"/>
    <property type="match status" value="1"/>
</dbReference>